<sequence>MEWLRAAGSFFCALSAAEHVLIFAMETFLWRGRGRKLFRASAAQAAPLAGAMAQLGVYNLTLALGLLWALARHDTDDKLLFLTFVWLVAAFGATSLMPRILLTQGSPALLGLLCVVGSEKQFDDLHSWGHGAYWLLGSVGLVGSAAALAGALWKRNDLACAEEGASLH</sequence>
<reference evidence="2 3" key="1">
    <citation type="journal article" date="2024" name="Science">
        <title>Giant polyketide synthase enzymes in the biosynthesis of giant marine polyether toxins.</title>
        <authorList>
            <person name="Fallon T.R."/>
            <person name="Shende V.V."/>
            <person name="Wierzbicki I.H."/>
            <person name="Pendleton A.L."/>
            <person name="Watervoot N.F."/>
            <person name="Auber R.P."/>
            <person name="Gonzalez D.J."/>
            <person name="Wisecaver J.H."/>
            <person name="Moore B.S."/>
        </authorList>
    </citation>
    <scope>NUCLEOTIDE SEQUENCE [LARGE SCALE GENOMIC DNA]</scope>
    <source>
        <strain evidence="2 3">12B1</strain>
    </source>
</reference>
<dbReference type="AlphaFoldDB" id="A0AB34J0V8"/>
<dbReference type="InterPro" id="IPR009732">
    <property type="entry name" value="DUF1304"/>
</dbReference>
<accession>A0AB34J0V8</accession>
<dbReference type="PANTHER" id="PTHR38446">
    <property type="entry name" value="BLL0914 PROTEIN"/>
    <property type="match status" value="1"/>
</dbReference>
<dbReference type="Proteomes" id="UP001515480">
    <property type="component" value="Unassembled WGS sequence"/>
</dbReference>
<keyword evidence="3" id="KW-1185">Reference proteome</keyword>
<keyword evidence="1" id="KW-0472">Membrane</keyword>
<organism evidence="2 3">
    <name type="scientific">Prymnesium parvum</name>
    <name type="common">Toxic golden alga</name>
    <dbReference type="NCBI Taxonomy" id="97485"/>
    <lineage>
        <taxon>Eukaryota</taxon>
        <taxon>Haptista</taxon>
        <taxon>Haptophyta</taxon>
        <taxon>Prymnesiophyceae</taxon>
        <taxon>Prymnesiales</taxon>
        <taxon>Prymnesiaceae</taxon>
        <taxon>Prymnesium</taxon>
    </lineage>
</organism>
<proteinExistence type="predicted"/>
<dbReference type="EMBL" id="JBGBPQ010000014">
    <property type="protein sequence ID" value="KAL1511082.1"/>
    <property type="molecule type" value="Genomic_DNA"/>
</dbReference>
<evidence type="ECO:0000313" key="3">
    <source>
        <dbReference type="Proteomes" id="UP001515480"/>
    </source>
</evidence>
<gene>
    <name evidence="2" type="ORF">AB1Y20_005905</name>
</gene>
<dbReference type="Pfam" id="PF06993">
    <property type="entry name" value="DUF1304"/>
    <property type="match status" value="1"/>
</dbReference>
<evidence type="ECO:0000256" key="1">
    <source>
        <dbReference type="SAM" id="Phobius"/>
    </source>
</evidence>
<protein>
    <submittedName>
        <fullName evidence="2">Uncharacterized protein</fullName>
    </submittedName>
</protein>
<comment type="caution">
    <text evidence="2">The sequence shown here is derived from an EMBL/GenBank/DDBJ whole genome shotgun (WGS) entry which is preliminary data.</text>
</comment>
<feature type="transmembrane region" description="Helical" evidence="1">
    <location>
        <begin position="132"/>
        <end position="153"/>
    </location>
</feature>
<feature type="transmembrane region" description="Helical" evidence="1">
    <location>
        <begin position="48"/>
        <end position="70"/>
    </location>
</feature>
<dbReference type="PANTHER" id="PTHR38446:SF1">
    <property type="entry name" value="BLL0914 PROTEIN"/>
    <property type="match status" value="1"/>
</dbReference>
<keyword evidence="1" id="KW-0812">Transmembrane</keyword>
<feature type="transmembrane region" description="Helical" evidence="1">
    <location>
        <begin position="79"/>
        <end position="102"/>
    </location>
</feature>
<evidence type="ECO:0000313" key="2">
    <source>
        <dbReference type="EMBL" id="KAL1511082.1"/>
    </source>
</evidence>
<keyword evidence="1" id="KW-1133">Transmembrane helix</keyword>
<name>A0AB34J0V8_PRYPA</name>